<reference evidence="3" key="1">
    <citation type="journal article" date="2014" name="Science">
        <title>Ancient hybridizations among the ancestral genomes of bread wheat.</title>
        <authorList>
            <consortium name="International Wheat Genome Sequencing Consortium,"/>
            <person name="Marcussen T."/>
            <person name="Sandve S.R."/>
            <person name="Heier L."/>
            <person name="Spannagl M."/>
            <person name="Pfeifer M."/>
            <person name="Jakobsen K.S."/>
            <person name="Wulff B.B."/>
            <person name="Steuernagel B."/>
            <person name="Mayer K.F."/>
            <person name="Olsen O.A."/>
        </authorList>
    </citation>
    <scope>NUCLEOTIDE SEQUENCE [LARGE SCALE GENOMIC DNA]</scope>
    <source>
        <strain evidence="3">cv. AL8/78</strain>
    </source>
</reference>
<reference evidence="3" key="2">
    <citation type="journal article" date="2017" name="Nat. Plants">
        <title>The Aegilops tauschii genome reveals multiple impacts of transposons.</title>
        <authorList>
            <person name="Zhao G."/>
            <person name="Zou C."/>
            <person name="Li K."/>
            <person name="Wang K."/>
            <person name="Li T."/>
            <person name="Gao L."/>
            <person name="Zhang X."/>
            <person name="Wang H."/>
            <person name="Yang Z."/>
            <person name="Liu X."/>
            <person name="Jiang W."/>
            <person name="Mao L."/>
            <person name="Kong X."/>
            <person name="Jiao Y."/>
            <person name="Jia J."/>
        </authorList>
    </citation>
    <scope>NUCLEOTIDE SEQUENCE [LARGE SCALE GENOMIC DNA]</scope>
    <source>
        <strain evidence="3">cv. AL8/78</strain>
    </source>
</reference>
<proteinExistence type="predicted"/>
<dbReference type="Proteomes" id="UP000015105">
    <property type="component" value="Chromosome 7D"/>
</dbReference>
<accession>A0A453RHY0</accession>
<evidence type="ECO:0000313" key="2">
    <source>
        <dbReference type="EnsemblPlants" id="AET7Gv20587300.14"/>
    </source>
</evidence>
<reference evidence="2" key="3">
    <citation type="journal article" date="2017" name="Nature">
        <title>Genome sequence of the progenitor of the wheat D genome Aegilops tauschii.</title>
        <authorList>
            <person name="Luo M.C."/>
            <person name="Gu Y.Q."/>
            <person name="Puiu D."/>
            <person name="Wang H."/>
            <person name="Twardziok S.O."/>
            <person name="Deal K.R."/>
            <person name="Huo N."/>
            <person name="Zhu T."/>
            <person name="Wang L."/>
            <person name="Wang Y."/>
            <person name="McGuire P.E."/>
            <person name="Liu S."/>
            <person name="Long H."/>
            <person name="Ramasamy R.K."/>
            <person name="Rodriguez J.C."/>
            <person name="Van S.L."/>
            <person name="Yuan L."/>
            <person name="Wang Z."/>
            <person name="Xia Z."/>
            <person name="Xiao L."/>
            <person name="Anderson O.D."/>
            <person name="Ouyang S."/>
            <person name="Liang Y."/>
            <person name="Zimin A.V."/>
            <person name="Pertea G."/>
            <person name="Qi P."/>
            <person name="Bennetzen J.L."/>
            <person name="Dai X."/>
            <person name="Dawson M.W."/>
            <person name="Muller H.G."/>
            <person name="Kugler K."/>
            <person name="Rivarola-Duarte L."/>
            <person name="Spannagl M."/>
            <person name="Mayer K.F.X."/>
            <person name="Lu F.H."/>
            <person name="Bevan M.W."/>
            <person name="Leroy P."/>
            <person name="Li P."/>
            <person name="You F.M."/>
            <person name="Sun Q."/>
            <person name="Liu Z."/>
            <person name="Lyons E."/>
            <person name="Wicker T."/>
            <person name="Salzberg S.L."/>
            <person name="Devos K.M."/>
            <person name="Dvorak J."/>
        </authorList>
    </citation>
    <scope>NUCLEOTIDE SEQUENCE [LARGE SCALE GENOMIC DNA]</scope>
    <source>
        <strain evidence="2">cv. AL8/78</strain>
    </source>
</reference>
<name>A0A453RHY0_AEGTS</name>
<keyword evidence="3" id="KW-1185">Reference proteome</keyword>
<feature type="region of interest" description="Disordered" evidence="1">
    <location>
        <begin position="1"/>
        <end position="51"/>
    </location>
</feature>
<reference evidence="2" key="4">
    <citation type="submission" date="2019-03" db="UniProtKB">
        <authorList>
            <consortium name="EnsemblPlants"/>
        </authorList>
    </citation>
    <scope>IDENTIFICATION</scope>
</reference>
<dbReference type="AlphaFoldDB" id="A0A453RHY0"/>
<evidence type="ECO:0000256" key="1">
    <source>
        <dbReference type="SAM" id="MobiDB-lite"/>
    </source>
</evidence>
<reference evidence="2" key="5">
    <citation type="journal article" date="2021" name="G3 (Bethesda)">
        <title>Aegilops tauschii genome assembly Aet v5.0 features greater sequence contiguity and improved annotation.</title>
        <authorList>
            <person name="Wang L."/>
            <person name="Zhu T."/>
            <person name="Rodriguez J.C."/>
            <person name="Deal K.R."/>
            <person name="Dubcovsky J."/>
            <person name="McGuire P.E."/>
            <person name="Lux T."/>
            <person name="Spannagl M."/>
            <person name="Mayer K.F.X."/>
            <person name="Baldrich P."/>
            <person name="Meyers B.C."/>
            <person name="Huo N."/>
            <person name="Gu Y.Q."/>
            <person name="Zhou H."/>
            <person name="Devos K.M."/>
            <person name="Bennetzen J.L."/>
            <person name="Unver T."/>
            <person name="Budak H."/>
            <person name="Gulick P.J."/>
            <person name="Galiba G."/>
            <person name="Kalapos B."/>
            <person name="Nelson D.R."/>
            <person name="Li P."/>
            <person name="You F.M."/>
            <person name="Luo M.C."/>
            <person name="Dvorak J."/>
        </authorList>
    </citation>
    <scope>NUCLEOTIDE SEQUENCE [LARGE SCALE GENOMIC DNA]</scope>
    <source>
        <strain evidence="2">cv. AL8/78</strain>
    </source>
</reference>
<organism evidence="2 3">
    <name type="scientific">Aegilops tauschii subsp. strangulata</name>
    <name type="common">Goatgrass</name>
    <dbReference type="NCBI Taxonomy" id="200361"/>
    <lineage>
        <taxon>Eukaryota</taxon>
        <taxon>Viridiplantae</taxon>
        <taxon>Streptophyta</taxon>
        <taxon>Embryophyta</taxon>
        <taxon>Tracheophyta</taxon>
        <taxon>Spermatophyta</taxon>
        <taxon>Magnoliopsida</taxon>
        <taxon>Liliopsida</taxon>
        <taxon>Poales</taxon>
        <taxon>Poaceae</taxon>
        <taxon>BOP clade</taxon>
        <taxon>Pooideae</taxon>
        <taxon>Triticodae</taxon>
        <taxon>Triticeae</taxon>
        <taxon>Triticinae</taxon>
        <taxon>Aegilops</taxon>
    </lineage>
</organism>
<dbReference type="Gramene" id="AET7Gv20587300.14">
    <property type="protein sequence ID" value="AET7Gv20587300.14"/>
    <property type="gene ID" value="AET7Gv20587300"/>
</dbReference>
<protein>
    <submittedName>
        <fullName evidence="2">Uncharacterized protein</fullName>
    </submittedName>
</protein>
<evidence type="ECO:0000313" key="3">
    <source>
        <dbReference type="Proteomes" id="UP000015105"/>
    </source>
</evidence>
<dbReference type="EnsemblPlants" id="AET7Gv20587300.14">
    <property type="protein sequence ID" value="AET7Gv20587300.14"/>
    <property type="gene ID" value="AET7Gv20587300"/>
</dbReference>
<sequence>EENAGHFLSQPPSPVPSSLSGTCRRRRRRRIGFEEAAELPPPPPLEFSSDGLLPRLPLRFSSEELLRHLDRTLCRPRTAPPSSSPCH</sequence>